<evidence type="ECO:0000313" key="2">
    <source>
        <dbReference type="Proteomes" id="UP000292958"/>
    </source>
</evidence>
<sequence>MLMASGHAYPTMTSSMNSNPEVNSIQAVLFDYGMVLSAPPDPAAWQRMREVTGFDEPTLQRGYWAFRHEYDRGDLNGQAYWEQVARIGGTSFTPEQVAELIDADVELWTQLNAPMLDWAQRLQRSGIRTGILSNIGDAMTEGLLKKFDWICGFHHCTWSYRLRVAKPEAAIYHSAAEGLGVAPGNILFIDDKIENIEAAHAAGMQAIQYSNHPSFVHEMEKRGLAALLAPETVPSR</sequence>
<dbReference type="GO" id="GO:0016787">
    <property type="term" value="F:hydrolase activity"/>
    <property type="evidence" value="ECO:0007669"/>
    <property type="project" value="UniProtKB-KW"/>
</dbReference>
<dbReference type="SFLD" id="SFLDS00003">
    <property type="entry name" value="Haloacid_Dehalogenase"/>
    <property type="match status" value="1"/>
</dbReference>
<dbReference type="EMBL" id="SHKW01000001">
    <property type="protein sequence ID" value="RZU43405.1"/>
    <property type="molecule type" value="Genomic_DNA"/>
</dbReference>
<dbReference type="InterPro" id="IPR036412">
    <property type="entry name" value="HAD-like_sf"/>
</dbReference>
<dbReference type="AlphaFoldDB" id="A0A4Q7Z1K5"/>
<dbReference type="InterPro" id="IPR023214">
    <property type="entry name" value="HAD_sf"/>
</dbReference>
<dbReference type="PANTHER" id="PTHR43611">
    <property type="entry name" value="ALPHA-D-GLUCOSE 1-PHOSPHATE PHOSPHATASE"/>
    <property type="match status" value="1"/>
</dbReference>
<accession>A0A4Q7Z1K5</accession>
<dbReference type="NCBIfam" id="TIGR01509">
    <property type="entry name" value="HAD-SF-IA-v3"/>
    <property type="match status" value="1"/>
</dbReference>
<proteinExistence type="predicted"/>
<dbReference type="PANTHER" id="PTHR43611:SF3">
    <property type="entry name" value="FLAVIN MONONUCLEOTIDE HYDROLASE 1, CHLOROPLATIC"/>
    <property type="match status" value="1"/>
</dbReference>
<comment type="caution">
    <text evidence="1">The sequence shown here is derived from an EMBL/GenBank/DDBJ whole genome shotgun (WGS) entry which is preliminary data.</text>
</comment>
<dbReference type="PRINTS" id="PR00413">
    <property type="entry name" value="HADHALOGNASE"/>
</dbReference>
<evidence type="ECO:0000313" key="1">
    <source>
        <dbReference type="EMBL" id="RZU43405.1"/>
    </source>
</evidence>
<organism evidence="1 2">
    <name type="scientific">Edaphobacter modestus</name>
    <dbReference type="NCBI Taxonomy" id="388466"/>
    <lineage>
        <taxon>Bacteria</taxon>
        <taxon>Pseudomonadati</taxon>
        <taxon>Acidobacteriota</taxon>
        <taxon>Terriglobia</taxon>
        <taxon>Terriglobales</taxon>
        <taxon>Acidobacteriaceae</taxon>
        <taxon>Edaphobacter</taxon>
    </lineage>
</organism>
<reference evidence="1 2" key="1">
    <citation type="submission" date="2019-02" db="EMBL/GenBank/DDBJ databases">
        <title>Genomic Encyclopedia of Archaeal and Bacterial Type Strains, Phase II (KMG-II): from individual species to whole genera.</title>
        <authorList>
            <person name="Goeker M."/>
        </authorList>
    </citation>
    <scope>NUCLEOTIDE SEQUENCE [LARGE SCALE GENOMIC DNA]</scope>
    <source>
        <strain evidence="1 2">DSM 18101</strain>
    </source>
</reference>
<dbReference type="Gene3D" id="3.40.50.1000">
    <property type="entry name" value="HAD superfamily/HAD-like"/>
    <property type="match status" value="1"/>
</dbReference>
<dbReference type="InterPro" id="IPR006439">
    <property type="entry name" value="HAD-SF_hydro_IA"/>
</dbReference>
<dbReference type="Pfam" id="PF00702">
    <property type="entry name" value="Hydrolase"/>
    <property type="match status" value="1"/>
</dbReference>
<gene>
    <name evidence="1" type="ORF">BDD14_5064</name>
</gene>
<dbReference type="SUPFAM" id="SSF56784">
    <property type="entry name" value="HAD-like"/>
    <property type="match status" value="1"/>
</dbReference>
<dbReference type="SFLD" id="SFLDG01129">
    <property type="entry name" value="C1.5:_HAD__Beta-PGM__Phosphata"/>
    <property type="match status" value="1"/>
</dbReference>
<dbReference type="CDD" id="cd02603">
    <property type="entry name" value="HAD_sEH-N_like"/>
    <property type="match status" value="1"/>
</dbReference>
<name>A0A4Q7Z1K5_9BACT</name>
<keyword evidence="2" id="KW-1185">Reference proteome</keyword>
<dbReference type="Proteomes" id="UP000292958">
    <property type="component" value="Unassembled WGS sequence"/>
</dbReference>
<keyword evidence="1" id="KW-0378">Hydrolase</keyword>
<protein>
    <submittedName>
        <fullName evidence="1">Putative hydrolase of the HAD superfamily</fullName>
    </submittedName>
</protein>